<keyword evidence="2" id="KW-1185">Reference proteome</keyword>
<dbReference type="EMBL" id="JARZFX010000004">
    <property type="protein sequence ID" value="MEC5424114.1"/>
    <property type="molecule type" value="Genomic_DNA"/>
</dbReference>
<evidence type="ECO:0000313" key="1">
    <source>
        <dbReference type="EMBL" id="MEC5424114.1"/>
    </source>
</evidence>
<comment type="caution">
    <text evidence="1">The sequence shown here is derived from an EMBL/GenBank/DDBJ whole genome shotgun (WGS) entry which is preliminary data.</text>
</comment>
<dbReference type="Proteomes" id="UP001335737">
    <property type="component" value="Unassembled WGS sequence"/>
</dbReference>
<evidence type="ECO:0000313" key="2">
    <source>
        <dbReference type="Proteomes" id="UP001335737"/>
    </source>
</evidence>
<sequence>MFDWAGEAYREVLVEEVTLTFASKGAQAPPKRKFNQINGKQQKCTEGKRRRLLICKNSNYLASKGGHSILNHLPIGQSHRNI</sequence>
<accession>A0ABU6KI76</accession>
<organism evidence="1 2">
    <name type="scientific">Virgibacillus tibetensis</name>
    <dbReference type="NCBI Taxonomy" id="3042313"/>
    <lineage>
        <taxon>Bacteria</taxon>
        <taxon>Bacillati</taxon>
        <taxon>Bacillota</taxon>
        <taxon>Bacilli</taxon>
        <taxon>Bacillales</taxon>
        <taxon>Bacillaceae</taxon>
        <taxon>Virgibacillus</taxon>
    </lineage>
</organism>
<protein>
    <submittedName>
        <fullName evidence="1">Uncharacterized protein</fullName>
    </submittedName>
</protein>
<name>A0ABU6KI76_9BACI</name>
<gene>
    <name evidence="1" type="ORF">QGM71_11485</name>
</gene>
<reference evidence="1 2" key="1">
    <citation type="journal article" date="2024" name="Int. J. Syst. Evol. Microbiol.">
        <title>Virgibacillus tibetensis sp. nov., isolated from salt lake on the Tibetan Plateau of China.</title>
        <authorList>
            <person name="Phurbu D."/>
            <person name="Liu Z.-X."/>
            <person name="Wang R."/>
            <person name="Zheng Y.-Y."/>
            <person name="Liu H.-C."/>
            <person name="Zhou Y.-G."/>
            <person name="Yu Y.-J."/>
            <person name="Li A.-H."/>
        </authorList>
    </citation>
    <scope>NUCLEOTIDE SEQUENCE [LARGE SCALE GENOMIC DNA]</scope>
    <source>
        <strain evidence="1 2">C22-A2</strain>
    </source>
</reference>
<dbReference type="RefSeq" id="WP_327607677.1">
    <property type="nucleotide sequence ID" value="NZ_JARZFX010000004.1"/>
</dbReference>
<proteinExistence type="predicted"/>